<evidence type="ECO:0000256" key="5">
    <source>
        <dbReference type="ARBA" id="ARBA00023136"/>
    </source>
</evidence>
<proteinExistence type="inferred from homology"/>
<dbReference type="GO" id="GO:0016020">
    <property type="term" value="C:membrane"/>
    <property type="evidence" value="ECO:0007669"/>
    <property type="project" value="UniProtKB-SubCell"/>
</dbReference>
<protein>
    <recommendedName>
        <fullName evidence="10">EamA domain-containing protein</fullName>
    </recommendedName>
</protein>
<dbReference type="InterPro" id="IPR018908">
    <property type="entry name" value="TMEM234"/>
</dbReference>
<evidence type="ECO:0000256" key="2">
    <source>
        <dbReference type="ARBA" id="ARBA00005977"/>
    </source>
</evidence>
<dbReference type="PANTHER" id="PTHR28668:SF1">
    <property type="entry name" value="TRANSMEMBRANE PROTEIN 234"/>
    <property type="match status" value="1"/>
</dbReference>
<comment type="subcellular location">
    <subcellularLocation>
        <location evidence="1">Membrane</location>
        <topology evidence="1">Multi-pass membrane protein</topology>
    </subcellularLocation>
</comment>
<comment type="similarity">
    <text evidence="2">Belongs to the TMEM234 family.</text>
</comment>
<dbReference type="OMA" id="LGEWYAE"/>
<reference evidence="8" key="3">
    <citation type="submission" date="2015-06" db="UniProtKB">
        <authorList>
            <consortium name="EnsemblMetazoa"/>
        </authorList>
    </citation>
    <scope>IDENTIFICATION</scope>
</reference>
<dbReference type="KEGG" id="hro:HELRODRAFT_83734"/>
<dbReference type="eggNOG" id="KOG4831">
    <property type="taxonomic scope" value="Eukaryota"/>
</dbReference>
<dbReference type="RefSeq" id="XP_009021928.1">
    <property type="nucleotide sequence ID" value="XM_009023680.1"/>
</dbReference>
<dbReference type="SUPFAM" id="SSF103481">
    <property type="entry name" value="Multidrug resistance efflux transporter EmrE"/>
    <property type="match status" value="1"/>
</dbReference>
<evidence type="ECO:0000256" key="6">
    <source>
        <dbReference type="SAM" id="Phobius"/>
    </source>
</evidence>
<dbReference type="AlphaFoldDB" id="T1G599"/>
<keyword evidence="9" id="KW-1185">Reference proteome</keyword>
<dbReference type="GeneID" id="20216246"/>
<dbReference type="EnsemblMetazoa" id="HelroT83734">
    <property type="protein sequence ID" value="HelroP83734"/>
    <property type="gene ID" value="HelroG83734"/>
</dbReference>
<dbReference type="OrthoDB" id="43458at2759"/>
<keyword evidence="4 6" id="KW-1133">Transmembrane helix</keyword>
<evidence type="ECO:0000256" key="3">
    <source>
        <dbReference type="ARBA" id="ARBA00022692"/>
    </source>
</evidence>
<evidence type="ECO:0000313" key="9">
    <source>
        <dbReference type="Proteomes" id="UP000015101"/>
    </source>
</evidence>
<name>T1G599_HELRO</name>
<dbReference type="PANTHER" id="PTHR28668">
    <property type="entry name" value="TRANSMEMBRANE PROTEIN 234"/>
    <property type="match status" value="1"/>
</dbReference>
<reference evidence="7 9" key="2">
    <citation type="journal article" date="2013" name="Nature">
        <title>Insights into bilaterian evolution from three spiralian genomes.</title>
        <authorList>
            <person name="Simakov O."/>
            <person name="Marletaz F."/>
            <person name="Cho S.J."/>
            <person name="Edsinger-Gonzales E."/>
            <person name="Havlak P."/>
            <person name="Hellsten U."/>
            <person name="Kuo D.H."/>
            <person name="Larsson T."/>
            <person name="Lv J."/>
            <person name="Arendt D."/>
            <person name="Savage R."/>
            <person name="Osoegawa K."/>
            <person name="de Jong P."/>
            <person name="Grimwood J."/>
            <person name="Chapman J.A."/>
            <person name="Shapiro H."/>
            <person name="Aerts A."/>
            <person name="Otillar R.P."/>
            <person name="Terry A.Y."/>
            <person name="Boore J.L."/>
            <person name="Grigoriev I.V."/>
            <person name="Lindberg D.R."/>
            <person name="Seaver E.C."/>
            <person name="Weisblat D.A."/>
            <person name="Putnam N.H."/>
            <person name="Rokhsar D.S."/>
        </authorList>
    </citation>
    <scope>NUCLEOTIDE SEQUENCE</scope>
</reference>
<organism evidence="8 9">
    <name type="scientific">Helobdella robusta</name>
    <name type="common">Californian leech</name>
    <dbReference type="NCBI Taxonomy" id="6412"/>
    <lineage>
        <taxon>Eukaryota</taxon>
        <taxon>Metazoa</taxon>
        <taxon>Spiralia</taxon>
        <taxon>Lophotrochozoa</taxon>
        <taxon>Annelida</taxon>
        <taxon>Clitellata</taxon>
        <taxon>Hirudinea</taxon>
        <taxon>Rhynchobdellida</taxon>
        <taxon>Glossiphoniidae</taxon>
        <taxon>Helobdella</taxon>
    </lineage>
</organism>
<evidence type="ECO:0000313" key="7">
    <source>
        <dbReference type="EMBL" id="ESN99949.1"/>
    </source>
</evidence>
<dbReference type="InParanoid" id="T1G599"/>
<dbReference type="Pfam" id="PF10639">
    <property type="entry name" value="TMEM234"/>
    <property type="match status" value="1"/>
</dbReference>
<sequence>FWLLVTAFLWGATNPLLKKSSKGFEEINKETFLSQRLAEIKFLLSNLKYLGFLILNQCGSLVFYLTLSSADLSLAIPITNFLSLVFTGIVGYLIGEKSINGGSILGMVFVVFGVTMCIMSKA</sequence>
<feature type="transmembrane region" description="Helical" evidence="6">
    <location>
        <begin position="101"/>
        <end position="119"/>
    </location>
</feature>
<reference evidence="9" key="1">
    <citation type="submission" date="2012-12" db="EMBL/GenBank/DDBJ databases">
        <authorList>
            <person name="Hellsten U."/>
            <person name="Grimwood J."/>
            <person name="Chapman J.A."/>
            <person name="Shapiro H."/>
            <person name="Aerts A."/>
            <person name="Otillar R.P."/>
            <person name="Terry A.Y."/>
            <person name="Boore J.L."/>
            <person name="Simakov O."/>
            <person name="Marletaz F."/>
            <person name="Cho S.-J."/>
            <person name="Edsinger-Gonzales E."/>
            <person name="Havlak P."/>
            <person name="Kuo D.-H."/>
            <person name="Larsson T."/>
            <person name="Lv J."/>
            <person name="Arendt D."/>
            <person name="Savage R."/>
            <person name="Osoegawa K."/>
            <person name="de Jong P."/>
            <person name="Lindberg D.R."/>
            <person name="Seaver E.C."/>
            <person name="Weisblat D.A."/>
            <person name="Putnam N.H."/>
            <person name="Grigoriev I.V."/>
            <person name="Rokhsar D.S."/>
        </authorList>
    </citation>
    <scope>NUCLEOTIDE SEQUENCE</scope>
</reference>
<feature type="transmembrane region" description="Helical" evidence="6">
    <location>
        <begin position="49"/>
        <end position="67"/>
    </location>
</feature>
<dbReference type="HOGENOM" id="CLU_108086_2_0_1"/>
<feature type="transmembrane region" description="Helical" evidence="6">
    <location>
        <begin position="74"/>
        <end position="95"/>
    </location>
</feature>
<dbReference type="InterPro" id="IPR037185">
    <property type="entry name" value="EmrE-like"/>
</dbReference>
<evidence type="ECO:0000313" key="8">
    <source>
        <dbReference type="EnsemblMetazoa" id="HelroP83734"/>
    </source>
</evidence>
<dbReference type="EMBL" id="KB097026">
    <property type="protein sequence ID" value="ESN99949.1"/>
    <property type="molecule type" value="Genomic_DNA"/>
</dbReference>
<gene>
    <name evidence="8" type="primary">20216246</name>
    <name evidence="7" type="ORF">HELRODRAFT_83734</name>
</gene>
<accession>T1G599</accession>
<dbReference type="Gene3D" id="1.10.3730.20">
    <property type="match status" value="1"/>
</dbReference>
<dbReference type="CTD" id="20216246"/>
<evidence type="ECO:0008006" key="10">
    <source>
        <dbReference type="Google" id="ProtNLM"/>
    </source>
</evidence>
<keyword evidence="5 6" id="KW-0472">Membrane</keyword>
<evidence type="ECO:0000256" key="4">
    <source>
        <dbReference type="ARBA" id="ARBA00022989"/>
    </source>
</evidence>
<evidence type="ECO:0000256" key="1">
    <source>
        <dbReference type="ARBA" id="ARBA00004141"/>
    </source>
</evidence>
<dbReference type="EMBL" id="AMQM01005597">
    <property type="status" value="NOT_ANNOTATED_CDS"/>
    <property type="molecule type" value="Genomic_DNA"/>
</dbReference>
<dbReference type="Proteomes" id="UP000015101">
    <property type="component" value="Unassembled WGS sequence"/>
</dbReference>
<dbReference type="FunCoup" id="T1G599">
    <property type="interactions" value="16"/>
</dbReference>
<keyword evidence="3 6" id="KW-0812">Transmembrane</keyword>